<organism evidence="2 3">
    <name type="scientific">Hypericibacter terrae</name>
    <dbReference type="NCBI Taxonomy" id="2602015"/>
    <lineage>
        <taxon>Bacteria</taxon>
        <taxon>Pseudomonadati</taxon>
        <taxon>Pseudomonadota</taxon>
        <taxon>Alphaproteobacteria</taxon>
        <taxon>Rhodospirillales</taxon>
        <taxon>Dongiaceae</taxon>
        <taxon>Hypericibacter</taxon>
    </lineage>
</organism>
<dbReference type="Pfam" id="PF00903">
    <property type="entry name" value="Glyoxalase"/>
    <property type="match status" value="1"/>
</dbReference>
<name>A0A5J6MQT9_9PROT</name>
<accession>A0A5J6MQT9</accession>
<sequence>MFQDGSPLALRAFPPAKDFAASKRFYLELGFVLDFGTEQVALLRRGDHSFLLQNFHVEQWAARCMMQLTLADLEGWWSGLDREGLVLRHGVRPPVAPRLQAWGGKVAFMFDPSGVLWHVTQTAPTTQS</sequence>
<protein>
    <submittedName>
        <fullName evidence="2">Glyoxalase</fullName>
    </submittedName>
</protein>
<dbReference type="AlphaFoldDB" id="A0A5J6MQT9"/>
<dbReference type="EMBL" id="CP042906">
    <property type="protein sequence ID" value="QEX17226.1"/>
    <property type="molecule type" value="Genomic_DNA"/>
</dbReference>
<dbReference type="OrthoDB" id="9798430at2"/>
<evidence type="ECO:0000313" key="3">
    <source>
        <dbReference type="Proteomes" id="UP000326202"/>
    </source>
</evidence>
<gene>
    <name evidence="2" type="ORF">FRZ44_25220</name>
</gene>
<feature type="domain" description="Glyoxalase/fosfomycin resistance/dioxygenase" evidence="1">
    <location>
        <begin position="16"/>
        <end position="119"/>
    </location>
</feature>
<evidence type="ECO:0000313" key="2">
    <source>
        <dbReference type="EMBL" id="QEX17226.1"/>
    </source>
</evidence>
<keyword evidence="3" id="KW-1185">Reference proteome</keyword>
<dbReference type="SUPFAM" id="SSF54593">
    <property type="entry name" value="Glyoxalase/Bleomycin resistance protein/Dihydroxybiphenyl dioxygenase"/>
    <property type="match status" value="1"/>
</dbReference>
<dbReference type="InterPro" id="IPR029068">
    <property type="entry name" value="Glyas_Bleomycin-R_OHBP_Dase"/>
</dbReference>
<dbReference type="RefSeq" id="WP_151177502.1">
    <property type="nucleotide sequence ID" value="NZ_CP042906.1"/>
</dbReference>
<proteinExistence type="predicted"/>
<reference evidence="2 3" key="1">
    <citation type="submission" date="2019-08" db="EMBL/GenBank/DDBJ databases">
        <title>Hyperibacter terrae gen. nov., sp. nov. and Hyperibacter viscosus sp. nov., two new members in the family Rhodospirillaceae isolated from the rhizosphere of Hypericum perforatum.</title>
        <authorList>
            <person name="Noviana Z."/>
        </authorList>
    </citation>
    <scope>NUCLEOTIDE SEQUENCE [LARGE SCALE GENOMIC DNA]</scope>
    <source>
        <strain evidence="2 3">R5913</strain>
    </source>
</reference>
<dbReference type="KEGG" id="htq:FRZ44_25220"/>
<evidence type="ECO:0000259" key="1">
    <source>
        <dbReference type="Pfam" id="PF00903"/>
    </source>
</evidence>
<dbReference type="InterPro" id="IPR004360">
    <property type="entry name" value="Glyas_Fos-R_dOase_dom"/>
</dbReference>
<dbReference type="Gene3D" id="3.10.180.10">
    <property type="entry name" value="2,3-Dihydroxybiphenyl 1,2-Dioxygenase, domain 1"/>
    <property type="match status" value="1"/>
</dbReference>
<dbReference type="Proteomes" id="UP000326202">
    <property type="component" value="Chromosome"/>
</dbReference>